<dbReference type="Proteomes" id="UP000191024">
    <property type="component" value="Chromosome F"/>
</dbReference>
<dbReference type="InterPro" id="IPR002164">
    <property type="entry name" value="NAP_family"/>
</dbReference>
<organism evidence="2 3">
    <name type="scientific">Lachancea mirantina</name>
    <dbReference type="NCBI Taxonomy" id="1230905"/>
    <lineage>
        <taxon>Eukaryota</taxon>
        <taxon>Fungi</taxon>
        <taxon>Dikarya</taxon>
        <taxon>Ascomycota</taxon>
        <taxon>Saccharomycotina</taxon>
        <taxon>Saccharomycetes</taxon>
        <taxon>Saccharomycetales</taxon>
        <taxon>Saccharomycetaceae</taxon>
        <taxon>Lachancea</taxon>
    </lineage>
</organism>
<comment type="similarity">
    <text evidence="1">Belongs to the nucleosome assembly protein (NAP) family.</text>
</comment>
<dbReference type="OrthoDB" id="19419at2759"/>
<dbReference type="STRING" id="1230905.A0A1G4JX52"/>
<accession>A0A1G4JX52</accession>
<name>A0A1G4JX52_9SACH</name>
<protein>
    <submittedName>
        <fullName evidence="2">LAMI_0F02894g1_1</fullName>
    </submittedName>
</protein>
<evidence type="ECO:0000313" key="2">
    <source>
        <dbReference type="EMBL" id="SCU95563.1"/>
    </source>
</evidence>
<dbReference type="SUPFAM" id="SSF143113">
    <property type="entry name" value="NAP-like"/>
    <property type="match status" value="1"/>
</dbReference>
<evidence type="ECO:0000313" key="3">
    <source>
        <dbReference type="Proteomes" id="UP000191024"/>
    </source>
</evidence>
<dbReference type="PANTHER" id="PTHR11875">
    <property type="entry name" value="TESTIS-SPECIFIC Y-ENCODED PROTEIN"/>
    <property type="match status" value="1"/>
</dbReference>
<dbReference type="InterPro" id="IPR037231">
    <property type="entry name" value="NAP-like_sf"/>
</dbReference>
<keyword evidence="3" id="KW-1185">Reference proteome</keyword>
<dbReference type="EMBL" id="LT598467">
    <property type="protein sequence ID" value="SCU95563.1"/>
    <property type="molecule type" value="Genomic_DNA"/>
</dbReference>
<dbReference type="GO" id="GO:0005634">
    <property type="term" value="C:nucleus"/>
    <property type="evidence" value="ECO:0007669"/>
    <property type="project" value="InterPro"/>
</dbReference>
<sequence length="268" mass="31000">MEATGVALNKLAELEEELEVVDKDVELFKLKKVQPIFKRRDKLLEDVPEFWKVVLSQHGDFGNYVRAGDLKYIDAIRKIDLVPLCLDDSSCDPRDFRITFYFDGIDGDFEGQEVSKVFKVCYDKSKVKFSREEDEDDYDEDLGFLTSEAVNIKWPKSYDWINPLKIEDKSSSEGKRNYRIGMKSFFAWFKWTGLKPRKEFPDGGGLASLLSEDIYPHCIKYYAEAQRDLVDETGDDEEVSDGPLQLDDVLLESMSDSENQHVIKKARK</sequence>
<dbReference type="Gene3D" id="3.30.1120.90">
    <property type="entry name" value="Nucleosome assembly protein"/>
    <property type="match status" value="1"/>
</dbReference>
<proteinExistence type="inferred from homology"/>
<gene>
    <name evidence="2" type="ORF">LAMI_0F02894G</name>
</gene>
<reference evidence="3" key="1">
    <citation type="submission" date="2016-03" db="EMBL/GenBank/DDBJ databases">
        <authorList>
            <person name="Devillers H."/>
        </authorList>
    </citation>
    <scope>NUCLEOTIDE SEQUENCE [LARGE SCALE GENOMIC DNA]</scope>
</reference>
<evidence type="ECO:0000256" key="1">
    <source>
        <dbReference type="ARBA" id="ARBA00009947"/>
    </source>
</evidence>
<dbReference type="AlphaFoldDB" id="A0A1G4JX52"/>
<dbReference type="GO" id="GO:0006334">
    <property type="term" value="P:nucleosome assembly"/>
    <property type="evidence" value="ECO:0007669"/>
    <property type="project" value="InterPro"/>
</dbReference>